<dbReference type="RefSeq" id="WP_119630640.1">
    <property type="nucleotide sequence ID" value="NZ_AP017928.1"/>
</dbReference>
<organism evidence="1 2">
    <name type="scientific">Methylocaldum marinum</name>
    <dbReference type="NCBI Taxonomy" id="1432792"/>
    <lineage>
        <taxon>Bacteria</taxon>
        <taxon>Pseudomonadati</taxon>
        <taxon>Pseudomonadota</taxon>
        <taxon>Gammaproteobacteria</taxon>
        <taxon>Methylococcales</taxon>
        <taxon>Methylococcaceae</taxon>
        <taxon>Methylocaldum</taxon>
    </lineage>
</organism>
<dbReference type="EMBL" id="AP017928">
    <property type="protein sequence ID" value="BBA35397.1"/>
    <property type="molecule type" value="Genomic_DNA"/>
</dbReference>
<accession>A0A250KUV4</accession>
<sequence length="142" mass="16057">MKSDPPKNQKESDLEIYTFHLRFEGSTGVAVETSGYWCDAGGRLIEGADTVNGKLVLALTEAEVDCGRLLIVPISTDAFQARRVTADTLLAFDAFEPKTLFDPALRHHVLPEIPESLWRLWFLYRRLAQTRPRPSRAGIRSW</sequence>
<dbReference type="KEGG" id="mmai:sS8_3460"/>
<evidence type="ECO:0000313" key="2">
    <source>
        <dbReference type="Proteomes" id="UP000266313"/>
    </source>
</evidence>
<reference evidence="1 2" key="1">
    <citation type="submission" date="2016-12" db="EMBL/GenBank/DDBJ databases">
        <title>Genome sequencing of Methylocaldum marinum.</title>
        <authorList>
            <person name="Takeuchi M."/>
            <person name="Kamagata Y."/>
            <person name="Hiraoka S."/>
            <person name="Oshima K."/>
            <person name="Hattori M."/>
            <person name="Iwasaki W."/>
        </authorList>
    </citation>
    <scope>NUCLEOTIDE SEQUENCE [LARGE SCALE GENOMIC DNA]</scope>
    <source>
        <strain evidence="1 2">S8</strain>
    </source>
</reference>
<dbReference type="AlphaFoldDB" id="A0A250KUV4"/>
<evidence type="ECO:0000313" key="1">
    <source>
        <dbReference type="EMBL" id="BBA35397.1"/>
    </source>
</evidence>
<proteinExistence type="predicted"/>
<protein>
    <submittedName>
        <fullName evidence="1">Uncharacterized protein</fullName>
    </submittedName>
</protein>
<keyword evidence="2" id="KW-1185">Reference proteome</keyword>
<dbReference type="Proteomes" id="UP000266313">
    <property type="component" value="Chromosome"/>
</dbReference>
<dbReference type="OrthoDB" id="5569196at2"/>
<gene>
    <name evidence="1" type="ORF">sS8_3460</name>
</gene>
<name>A0A250KUV4_9GAMM</name>